<dbReference type="EMBL" id="UINC01004887">
    <property type="protein sequence ID" value="SVA17572.1"/>
    <property type="molecule type" value="Genomic_DNA"/>
</dbReference>
<gene>
    <name evidence="2" type="ORF">METZ01_LOCUS70426</name>
</gene>
<organism evidence="2">
    <name type="scientific">marine metagenome</name>
    <dbReference type="NCBI Taxonomy" id="408172"/>
    <lineage>
        <taxon>unclassified sequences</taxon>
        <taxon>metagenomes</taxon>
        <taxon>ecological metagenomes</taxon>
    </lineage>
</organism>
<name>A0A381TNC5_9ZZZZ</name>
<protein>
    <submittedName>
        <fullName evidence="2">Uncharacterized protein</fullName>
    </submittedName>
</protein>
<keyword evidence="1" id="KW-1133">Transmembrane helix</keyword>
<dbReference type="AlphaFoldDB" id="A0A381TNC5"/>
<evidence type="ECO:0000313" key="2">
    <source>
        <dbReference type="EMBL" id="SVA17572.1"/>
    </source>
</evidence>
<proteinExistence type="predicted"/>
<sequence length="38" mass="4351">MALWPIILAVTLKFALLVLISLFQLFEKNGRFSLPDEC</sequence>
<evidence type="ECO:0000256" key="1">
    <source>
        <dbReference type="SAM" id="Phobius"/>
    </source>
</evidence>
<accession>A0A381TNC5</accession>
<keyword evidence="1" id="KW-0812">Transmembrane</keyword>
<reference evidence="2" key="1">
    <citation type="submission" date="2018-05" db="EMBL/GenBank/DDBJ databases">
        <authorList>
            <person name="Lanie J.A."/>
            <person name="Ng W.-L."/>
            <person name="Kazmierczak K.M."/>
            <person name="Andrzejewski T.M."/>
            <person name="Davidsen T.M."/>
            <person name="Wayne K.J."/>
            <person name="Tettelin H."/>
            <person name="Glass J.I."/>
            <person name="Rusch D."/>
            <person name="Podicherti R."/>
            <person name="Tsui H.-C.T."/>
            <person name="Winkler M.E."/>
        </authorList>
    </citation>
    <scope>NUCLEOTIDE SEQUENCE</scope>
</reference>
<keyword evidence="1" id="KW-0472">Membrane</keyword>
<feature type="transmembrane region" description="Helical" evidence="1">
    <location>
        <begin position="6"/>
        <end position="26"/>
    </location>
</feature>